<dbReference type="Proteomes" id="UP000677244">
    <property type="component" value="Unassembled WGS sequence"/>
</dbReference>
<protein>
    <submittedName>
        <fullName evidence="2">Carbohydrate-binding family 9-like protein</fullName>
    </submittedName>
</protein>
<gene>
    <name evidence="2" type="ORF">J7I42_03615</name>
</gene>
<keyword evidence="3" id="KW-1185">Reference proteome</keyword>
<accession>A0ABS3YN61</accession>
<dbReference type="Pfam" id="PF06452">
    <property type="entry name" value="CBM9_1"/>
    <property type="match status" value="1"/>
</dbReference>
<evidence type="ECO:0000313" key="3">
    <source>
        <dbReference type="Proteomes" id="UP000677244"/>
    </source>
</evidence>
<dbReference type="Gene3D" id="2.60.40.1190">
    <property type="match status" value="1"/>
</dbReference>
<reference evidence="2 3" key="1">
    <citation type="submission" date="2021-03" db="EMBL/GenBank/DDBJ databases">
        <title>Assistant Professor.</title>
        <authorList>
            <person name="Huq M.A."/>
        </authorList>
    </citation>
    <scope>NUCLEOTIDE SEQUENCE [LARGE SCALE GENOMIC DNA]</scope>
    <source>
        <strain evidence="2 3">MAH-29</strain>
    </source>
</reference>
<dbReference type="EMBL" id="JAGHKO010000001">
    <property type="protein sequence ID" value="MBO9199339.1"/>
    <property type="molecule type" value="Genomic_DNA"/>
</dbReference>
<dbReference type="RefSeq" id="WP_209137406.1">
    <property type="nucleotide sequence ID" value="NZ_JAGHKO010000001.1"/>
</dbReference>
<feature type="domain" description="Carbohydrate-binding" evidence="1">
    <location>
        <begin position="36"/>
        <end position="232"/>
    </location>
</feature>
<evidence type="ECO:0000259" key="1">
    <source>
        <dbReference type="Pfam" id="PF06452"/>
    </source>
</evidence>
<dbReference type="SUPFAM" id="SSF49344">
    <property type="entry name" value="CBD9-like"/>
    <property type="match status" value="1"/>
</dbReference>
<sequence>MRSPAFLSLITALLIYEWAGAQTYTVKRIPENTLEITGRGDSKAWEKATRLTDFSYPWEQENAPATSFAALWDGKWLYCLYQATDDSIITPVIKNNKMDAGAADRVEIFMARDTTLLPFYYCLEMDAAGRTLDYRASFYRKMDYTWSWPGKQFLIKTATTTNGYIVEIAISIQSLNDLGLLPNQRLLAGLFRAERKTAAGGYNAFHWISWVKPNATQPDFHIPSAFGVLVLE</sequence>
<proteinExistence type="predicted"/>
<organism evidence="2 3">
    <name type="scientific">Niastella soli</name>
    <dbReference type="NCBI Taxonomy" id="2821487"/>
    <lineage>
        <taxon>Bacteria</taxon>
        <taxon>Pseudomonadati</taxon>
        <taxon>Bacteroidota</taxon>
        <taxon>Chitinophagia</taxon>
        <taxon>Chitinophagales</taxon>
        <taxon>Chitinophagaceae</taxon>
        <taxon>Niastella</taxon>
    </lineage>
</organism>
<name>A0ABS3YN61_9BACT</name>
<comment type="caution">
    <text evidence="2">The sequence shown here is derived from an EMBL/GenBank/DDBJ whole genome shotgun (WGS) entry which is preliminary data.</text>
</comment>
<evidence type="ECO:0000313" key="2">
    <source>
        <dbReference type="EMBL" id="MBO9199339.1"/>
    </source>
</evidence>
<dbReference type="InterPro" id="IPR010502">
    <property type="entry name" value="Carb-bd_dom_fam9"/>
</dbReference>
<dbReference type="CDD" id="cd09620">
    <property type="entry name" value="CBM9_like_3"/>
    <property type="match status" value="1"/>
</dbReference>